<organism evidence="10 11">
    <name type="scientific">Turneriella parva (strain ATCC BAA-1111 / DSM 21527 / NCTC 11395 / H)</name>
    <name type="common">Leptospira parva</name>
    <dbReference type="NCBI Taxonomy" id="869212"/>
    <lineage>
        <taxon>Bacteria</taxon>
        <taxon>Pseudomonadati</taxon>
        <taxon>Spirochaetota</taxon>
        <taxon>Spirochaetia</taxon>
        <taxon>Leptospirales</taxon>
        <taxon>Leptospiraceae</taxon>
        <taxon>Turneriella</taxon>
    </lineage>
</organism>
<feature type="binding site" evidence="8">
    <location>
        <position position="17"/>
    </location>
    <ligand>
        <name>substrate</name>
    </ligand>
</feature>
<feature type="active site" description="Proton donor" evidence="8">
    <location>
        <position position="77"/>
    </location>
</feature>
<dbReference type="InterPro" id="IPR001653">
    <property type="entry name" value="DAP_epimerase_DapF"/>
</dbReference>
<comment type="similarity">
    <text evidence="2 8">Belongs to the diaminopimelate epimerase family.</text>
</comment>
<keyword evidence="8" id="KW-0963">Cytoplasm</keyword>
<feature type="binding site" evidence="8">
    <location>
        <position position="68"/>
    </location>
    <ligand>
        <name>substrate</name>
    </ligand>
</feature>
<dbReference type="STRING" id="869212.Turpa_4134"/>
<comment type="subcellular location">
    <subcellularLocation>
        <location evidence="8">Cytoplasm</location>
    </subcellularLocation>
</comment>
<feature type="site" description="Could be important to modulate the pK values of the two catalytic cysteine residues" evidence="8">
    <location>
        <position position="173"/>
    </location>
</feature>
<dbReference type="Gene3D" id="3.10.310.10">
    <property type="entry name" value="Diaminopimelate Epimerase, Chain A, domain 1"/>
    <property type="match status" value="2"/>
</dbReference>
<feature type="binding site" evidence="8">
    <location>
        <begin position="232"/>
        <end position="233"/>
    </location>
    <ligand>
        <name>substrate</name>
    </ligand>
</feature>
<evidence type="ECO:0000313" key="11">
    <source>
        <dbReference type="Proteomes" id="UP000006048"/>
    </source>
</evidence>
<evidence type="ECO:0000256" key="4">
    <source>
        <dbReference type="ARBA" id="ARBA00022605"/>
    </source>
</evidence>
<evidence type="ECO:0000256" key="8">
    <source>
        <dbReference type="HAMAP-Rule" id="MF_00197"/>
    </source>
</evidence>
<evidence type="ECO:0000256" key="2">
    <source>
        <dbReference type="ARBA" id="ARBA00010219"/>
    </source>
</evidence>
<comment type="catalytic activity">
    <reaction evidence="7 8">
        <text>(2S,6S)-2,6-diaminopimelate = meso-2,6-diaminopimelate</text>
        <dbReference type="Rhea" id="RHEA:15393"/>
        <dbReference type="ChEBI" id="CHEBI:57609"/>
        <dbReference type="ChEBI" id="CHEBI:57791"/>
        <dbReference type="EC" id="5.1.1.7"/>
    </reaction>
</comment>
<dbReference type="RefSeq" id="WP_014805242.1">
    <property type="nucleotide sequence ID" value="NC_018020.1"/>
</dbReference>
<dbReference type="HOGENOM" id="CLU_053306_3_0_12"/>
<proteinExistence type="inferred from homology"/>
<comment type="pathway">
    <text evidence="1 8">Amino-acid biosynthesis; L-lysine biosynthesis via DAP pathway; DL-2,6-diaminopimelate from LL-2,6-diaminopimelate: step 1/1.</text>
</comment>
<dbReference type="PROSITE" id="PS01326">
    <property type="entry name" value="DAP_EPIMERASE"/>
    <property type="match status" value="1"/>
</dbReference>
<accession>I4BBW0</accession>
<dbReference type="GO" id="GO:0005829">
    <property type="term" value="C:cytosol"/>
    <property type="evidence" value="ECO:0007669"/>
    <property type="project" value="TreeGrafter"/>
</dbReference>
<comment type="function">
    <text evidence="8">Catalyzes the stereoinversion of LL-2,6-diaminopimelate (L,L-DAP) to meso-diaminopimelate (meso-DAP), a precursor of L-lysine and an essential component of the bacterial peptidoglycan.</text>
</comment>
<gene>
    <name evidence="8" type="primary">dapF</name>
    <name evidence="10" type="ordered locus">Turpa_4134</name>
</gene>
<evidence type="ECO:0000256" key="9">
    <source>
        <dbReference type="PROSITE-ProRule" id="PRU10125"/>
    </source>
</evidence>
<dbReference type="SUPFAM" id="SSF54506">
    <property type="entry name" value="Diaminopimelate epimerase-like"/>
    <property type="match status" value="2"/>
</dbReference>
<dbReference type="KEGG" id="tpx:Turpa_4134"/>
<dbReference type="Proteomes" id="UP000006048">
    <property type="component" value="Chromosome"/>
</dbReference>
<dbReference type="NCBIfam" id="TIGR00652">
    <property type="entry name" value="DapF"/>
    <property type="match status" value="1"/>
</dbReference>
<dbReference type="EMBL" id="CP002959">
    <property type="protein sequence ID" value="AFM14767.1"/>
    <property type="molecule type" value="Genomic_DNA"/>
</dbReference>
<feature type="active site" evidence="9">
    <location>
        <position position="77"/>
    </location>
</feature>
<dbReference type="OrthoDB" id="9805408at2"/>
<keyword evidence="6 8" id="KW-0413">Isomerase</keyword>
<dbReference type="GO" id="GO:0009089">
    <property type="term" value="P:lysine biosynthetic process via diaminopimelate"/>
    <property type="evidence" value="ECO:0007669"/>
    <property type="project" value="UniProtKB-UniRule"/>
</dbReference>
<dbReference type="InterPro" id="IPR018510">
    <property type="entry name" value="DAP_epimerase_AS"/>
</dbReference>
<evidence type="ECO:0000256" key="1">
    <source>
        <dbReference type="ARBA" id="ARBA00005196"/>
    </source>
</evidence>
<feature type="binding site" evidence="8">
    <location>
        <position position="204"/>
    </location>
    <ligand>
        <name>substrate</name>
    </ligand>
</feature>
<evidence type="ECO:0000256" key="5">
    <source>
        <dbReference type="ARBA" id="ARBA00023154"/>
    </source>
</evidence>
<dbReference type="AlphaFoldDB" id="I4BBW0"/>
<keyword evidence="5 8" id="KW-0457">Lysine biosynthesis</keyword>
<comment type="subunit">
    <text evidence="8">Homodimer.</text>
</comment>
<dbReference type="UniPathway" id="UPA00034">
    <property type="reaction ID" value="UER00025"/>
</dbReference>
<dbReference type="Pfam" id="PF01678">
    <property type="entry name" value="DAP_epimerase"/>
    <property type="match status" value="2"/>
</dbReference>
<protein>
    <recommendedName>
        <fullName evidence="3 8">Diaminopimelate epimerase</fullName>
        <shortName evidence="8">DAP epimerase</shortName>
        <ecNumber evidence="3 8">5.1.1.7</ecNumber>
    </recommendedName>
    <alternativeName>
        <fullName evidence="8">PLP-independent amino acid racemase</fullName>
    </alternativeName>
</protein>
<dbReference type="EC" id="5.1.1.7" evidence="3 8"/>
<dbReference type="GO" id="GO:0008837">
    <property type="term" value="F:diaminopimelate epimerase activity"/>
    <property type="evidence" value="ECO:0007669"/>
    <property type="project" value="UniProtKB-UniRule"/>
</dbReference>
<evidence type="ECO:0000256" key="3">
    <source>
        <dbReference type="ARBA" id="ARBA00013080"/>
    </source>
</evidence>
<keyword evidence="11" id="KW-1185">Reference proteome</keyword>
<feature type="binding site" evidence="8">
    <location>
        <begin position="222"/>
        <end position="223"/>
    </location>
    <ligand>
        <name>substrate</name>
    </ligand>
</feature>
<feature type="binding site" evidence="8">
    <location>
        <begin position="78"/>
        <end position="79"/>
    </location>
    <ligand>
        <name>substrate</name>
    </ligand>
</feature>
<feature type="binding site" evidence="8">
    <location>
        <position position="171"/>
    </location>
    <ligand>
        <name>substrate</name>
    </ligand>
</feature>
<evidence type="ECO:0000256" key="6">
    <source>
        <dbReference type="ARBA" id="ARBA00023235"/>
    </source>
</evidence>
<evidence type="ECO:0000256" key="7">
    <source>
        <dbReference type="ARBA" id="ARBA00051712"/>
    </source>
</evidence>
<dbReference type="PANTHER" id="PTHR31689">
    <property type="entry name" value="DIAMINOPIMELATE EPIMERASE, CHLOROPLASTIC"/>
    <property type="match status" value="1"/>
</dbReference>
<dbReference type="PATRIC" id="fig|869212.3.peg.4175"/>
<comment type="caution">
    <text evidence="8">Lacks conserved residue(s) required for the propagation of feature annotation.</text>
</comment>
<reference evidence="10 11" key="1">
    <citation type="submission" date="2012-06" db="EMBL/GenBank/DDBJ databases">
        <title>The complete chromosome of genome of Turneriella parva DSM 21527.</title>
        <authorList>
            <consortium name="US DOE Joint Genome Institute (JGI-PGF)"/>
            <person name="Lucas S."/>
            <person name="Han J."/>
            <person name="Lapidus A."/>
            <person name="Bruce D."/>
            <person name="Goodwin L."/>
            <person name="Pitluck S."/>
            <person name="Peters L."/>
            <person name="Kyrpides N."/>
            <person name="Mavromatis K."/>
            <person name="Ivanova N."/>
            <person name="Mikhailova N."/>
            <person name="Chertkov O."/>
            <person name="Detter J.C."/>
            <person name="Tapia R."/>
            <person name="Han C."/>
            <person name="Land M."/>
            <person name="Hauser L."/>
            <person name="Markowitz V."/>
            <person name="Cheng J.-F."/>
            <person name="Hugenholtz P."/>
            <person name="Woyke T."/>
            <person name="Wu D."/>
            <person name="Gronow S."/>
            <person name="Wellnitz S."/>
            <person name="Brambilla E."/>
            <person name="Klenk H.-P."/>
            <person name="Eisen J.A."/>
        </authorList>
    </citation>
    <scope>NUCLEOTIDE SEQUENCE [LARGE SCALE GENOMIC DNA]</scope>
    <source>
        <strain evidence="11">ATCC BAA-1111 / DSM 21527 / NCTC 11395 / H</strain>
    </source>
</reference>
<evidence type="ECO:0000313" key="10">
    <source>
        <dbReference type="EMBL" id="AFM14767.1"/>
    </source>
</evidence>
<feature type="site" description="Could be important to modulate the pK values of the two catalytic cysteine residues" evidence="8">
    <location>
        <position position="222"/>
    </location>
</feature>
<name>I4BBW0_TURPD</name>
<dbReference type="PANTHER" id="PTHR31689:SF0">
    <property type="entry name" value="DIAMINOPIMELATE EPIMERASE"/>
    <property type="match status" value="1"/>
</dbReference>
<keyword evidence="4 8" id="KW-0028">Amino-acid biosynthesis</keyword>
<sequence length="289" mass="32421">MSGSKALRFAKLEGLGNDYLFTEDSPKNPQRAARLLCDRHYGVGADGLVLIMAPDNKNEADFQIRIFNPDGSEAEMCGNAIRCLGKYLYDRGNTKKQEINVQTMRGIIPCILMVRDGRVYRVKADMGEPILERAKIPMVCAAGEEEKKVLKEKIYLEDHNTFEFMALSMGNPHVVIWVEDVDNFPVGKYGPMIENYSLFPNRTNVHFIQMVDEDHIKQRVWERGVGETLASGTGACAAVVAGVLSGKIKRKAKVELRGGILEIYWSEKDNHVYMTGPCKDVFEGQTLLI</sequence>
<dbReference type="HAMAP" id="MF_00197">
    <property type="entry name" value="DAP_epimerase"/>
    <property type="match status" value="1"/>
</dbReference>